<keyword evidence="3" id="KW-1185">Reference proteome</keyword>
<sequence>MISVDLTLKYSPMPVSVQRKEKDAAETLYQTIVTAMQGDRPQLLELTCEKQTEKKVAIMSDQISAVIVSEKDGSASAGKVPGFAALGQIVNQG</sequence>
<dbReference type="NCBIfam" id="NF010236">
    <property type="entry name" value="PRK13683.1"/>
    <property type="match status" value="1"/>
</dbReference>
<accession>A0ABR9VRY7</accession>
<dbReference type="HAMAP" id="MF_01360">
    <property type="entry name" value="UPF0367"/>
    <property type="match status" value="1"/>
</dbReference>
<dbReference type="RefSeq" id="WP_194019766.1">
    <property type="nucleotide sequence ID" value="NZ_JADEVV010000023.1"/>
</dbReference>
<evidence type="ECO:0000256" key="1">
    <source>
        <dbReference type="HAMAP-Rule" id="MF_01360"/>
    </source>
</evidence>
<protein>
    <recommendedName>
        <fullName evidence="1">UPF0367 protein IQ217_09595</fullName>
    </recommendedName>
</protein>
<dbReference type="Pfam" id="PF26132">
    <property type="entry name" value="UPF0367"/>
    <property type="match status" value="1"/>
</dbReference>
<reference evidence="2 3" key="1">
    <citation type="submission" date="2020-10" db="EMBL/GenBank/DDBJ databases">
        <authorList>
            <person name="Castelo-Branco R."/>
            <person name="Eusebio N."/>
            <person name="Adriana R."/>
            <person name="Vieira A."/>
            <person name="Brugerolle De Fraissinette N."/>
            <person name="Rezende De Castro R."/>
            <person name="Schneider M.P."/>
            <person name="Vasconcelos V."/>
            <person name="Leao P.N."/>
        </authorList>
    </citation>
    <scope>NUCLEOTIDE SEQUENCE [LARGE SCALE GENOMIC DNA]</scope>
    <source>
        <strain evidence="2 3">LEGE 00031</strain>
    </source>
</reference>
<dbReference type="Proteomes" id="UP000658720">
    <property type="component" value="Unassembled WGS sequence"/>
</dbReference>
<organism evidence="2 3">
    <name type="scientific">Synechocystis salina LEGE 00031</name>
    <dbReference type="NCBI Taxonomy" id="1828736"/>
    <lineage>
        <taxon>Bacteria</taxon>
        <taxon>Bacillati</taxon>
        <taxon>Cyanobacteriota</taxon>
        <taxon>Cyanophyceae</taxon>
        <taxon>Synechococcales</taxon>
        <taxon>Merismopediaceae</taxon>
        <taxon>Synechocystis</taxon>
    </lineage>
</organism>
<proteinExistence type="inferred from homology"/>
<comment type="similarity">
    <text evidence="1">Belongs to the UPF0367 family.</text>
</comment>
<evidence type="ECO:0000313" key="2">
    <source>
        <dbReference type="EMBL" id="MBE9254087.1"/>
    </source>
</evidence>
<dbReference type="EMBL" id="JADEVV010000023">
    <property type="protein sequence ID" value="MBE9254087.1"/>
    <property type="molecule type" value="Genomic_DNA"/>
</dbReference>
<evidence type="ECO:0000313" key="3">
    <source>
        <dbReference type="Proteomes" id="UP000658720"/>
    </source>
</evidence>
<dbReference type="InterPro" id="IPR020885">
    <property type="entry name" value="UPF0367"/>
</dbReference>
<name>A0ABR9VRY7_9SYNC</name>
<comment type="caution">
    <text evidence="2">The sequence shown here is derived from an EMBL/GenBank/DDBJ whole genome shotgun (WGS) entry which is preliminary data.</text>
</comment>
<gene>
    <name evidence="2" type="ORF">IQ217_09595</name>
</gene>